<evidence type="ECO:0008006" key="3">
    <source>
        <dbReference type="Google" id="ProtNLM"/>
    </source>
</evidence>
<sequence length="573" mass="66673">MFELSERYNAFTFLQYFHGKDLEHTFEIRLLQDPGGLLVAYPRSLLIHRGEIYTGKEKRNTNSKIKSWSDLSEVISKHNEHGIMGVFFTPNSPYFEQMGGSHSRDLDINRISSQFVDIDAPKQLRRDKQALESWKERQVERLLNHQMLPSFIIDTKNGVHGYYLLSDEAELDLFRPIQAQLVECFEGDKACINESRVMRLPYFNHIKNALEPFMTTVKVWNPERRYSQREIMESFPALKEEVKRSLTSIRPTNHEIVEQVNATEQPEKSYDGKHIAIIEAVKNHLDPTSETDEKLRCRCCLPEHPDKKPSVWFSKETFWYHCSGCGANIPLDELATSLKWKDVIDLLNISRLDIAESVKKIRDKAIDVSSMPELELTDDEKAIKQQILDDVLRKFEEELGQSPNSNYVRQFEDLITILVKKLPAEFLVPMQMGGGKSLVTQIFIIEMVKLDPDFGLILVVERKENVRRIAKTINKAVRKEIAYPMYGFEKEECQSNELHGTDFIRCMSSKVWKKNRCAYTFRDVDCKYYRQKFEFKQYPVIIMTHQRMYLEAVCLLGNTSISSGMGDYSLEQG</sequence>
<dbReference type="SUPFAM" id="SSF57783">
    <property type="entry name" value="Zinc beta-ribbon"/>
    <property type="match status" value="1"/>
</dbReference>
<dbReference type="SUPFAM" id="SSF52540">
    <property type="entry name" value="P-loop containing nucleoside triphosphate hydrolases"/>
    <property type="match status" value="1"/>
</dbReference>
<evidence type="ECO:0000313" key="1">
    <source>
        <dbReference type="EMBL" id="MBC9786237.1"/>
    </source>
</evidence>
<reference evidence="1 2" key="1">
    <citation type="submission" date="2020-07" db="EMBL/GenBank/DDBJ databases">
        <title>Draft whole-genome sequence of Heliobacterium chlorum DSM 3682, type strain.</title>
        <authorList>
            <person name="Kyndt J.A."/>
            <person name="Meyer T.E."/>
            <person name="Imhoff J.F."/>
        </authorList>
    </citation>
    <scope>NUCLEOTIDE SEQUENCE [LARGE SCALE GENOMIC DNA]</scope>
    <source>
        <strain evidence="1 2">DSM 3682</strain>
    </source>
</reference>
<dbReference type="InterPro" id="IPR036977">
    <property type="entry name" value="DNA_primase_Znf_CHC2"/>
</dbReference>
<dbReference type="InterPro" id="IPR027417">
    <property type="entry name" value="P-loop_NTPase"/>
</dbReference>
<gene>
    <name evidence="1" type="ORF">H1S01_17385</name>
</gene>
<evidence type="ECO:0000313" key="2">
    <source>
        <dbReference type="Proteomes" id="UP000617402"/>
    </source>
</evidence>
<organism evidence="1 2">
    <name type="scientific">Heliobacterium chlorum</name>
    <dbReference type="NCBI Taxonomy" id="2698"/>
    <lineage>
        <taxon>Bacteria</taxon>
        <taxon>Bacillati</taxon>
        <taxon>Bacillota</taxon>
        <taxon>Clostridia</taxon>
        <taxon>Eubacteriales</taxon>
        <taxon>Heliobacteriaceae</taxon>
        <taxon>Heliobacterium</taxon>
    </lineage>
</organism>
<dbReference type="Gene3D" id="3.90.580.10">
    <property type="entry name" value="Zinc finger, CHC2-type domain"/>
    <property type="match status" value="1"/>
</dbReference>
<proteinExistence type="predicted"/>
<dbReference type="Gene3D" id="3.30.70.1790">
    <property type="entry name" value="RepB DNA-primase, N-terminal domain"/>
    <property type="match status" value="1"/>
</dbReference>
<dbReference type="Proteomes" id="UP000617402">
    <property type="component" value="Unassembled WGS sequence"/>
</dbReference>
<name>A0ABR7T7Q1_HELCL</name>
<protein>
    <recommendedName>
        <fullName evidence="3">Helicase/UvrB N-terminal domain-containing protein</fullName>
    </recommendedName>
</protein>
<accession>A0ABR7T7Q1</accession>
<dbReference type="EMBL" id="JACVHF010000030">
    <property type="protein sequence ID" value="MBC9786237.1"/>
    <property type="molecule type" value="Genomic_DNA"/>
</dbReference>
<comment type="caution">
    <text evidence="1">The sequence shown here is derived from an EMBL/GenBank/DDBJ whole genome shotgun (WGS) entry which is preliminary data.</text>
</comment>
<dbReference type="RefSeq" id="WP_188041662.1">
    <property type="nucleotide sequence ID" value="NZ_JACVHF010000030.1"/>
</dbReference>
<keyword evidence="2" id="KW-1185">Reference proteome</keyword>